<evidence type="ECO:0000313" key="2">
    <source>
        <dbReference type="Proteomes" id="UP000017836"/>
    </source>
</evidence>
<accession>U5DBW0</accession>
<dbReference type="AlphaFoldDB" id="U5DBW0"/>
<dbReference type="EMBL" id="KI392311">
    <property type="protein sequence ID" value="ERN17898.1"/>
    <property type="molecule type" value="Genomic_DNA"/>
</dbReference>
<dbReference type="HOGENOM" id="CLU_1689091_0_0_1"/>
<keyword evidence="2" id="KW-1185">Reference proteome</keyword>
<dbReference type="PANTHER" id="PTHR48045">
    <property type="entry name" value="UDP-GLYCOSYLTRANSFERASE 72B1"/>
    <property type="match status" value="1"/>
</dbReference>
<dbReference type="SUPFAM" id="SSF53756">
    <property type="entry name" value="UDP-Glycosyltransferase/glycogen phosphorylase"/>
    <property type="match status" value="1"/>
</dbReference>
<protein>
    <submittedName>
        <fullName evidence="1">Uncharacterized protein</fullName>
    </submittedName>
</protein>
<organism evidence="1 2">
    <name type="scientific">Amborella trichopoda</name>
    <dbReference type="NCBI Taxonomy" id="13333"/>
    <lineage>
        <taxon>Eukaryota</taxon>
        <taxon>Viridiplantae</taxon>
        <taxon>Streptophyta</taxon>
        <taxon>Embryophyta</taxon>
        <taxon>Tracheophyta</taxon>
        <taxon>Spermatophyta</taxon>
        <taxon>Magnoliopsida</taxon>
        <taxon>Amborellales</taxon>
        <taxon>Amborellaceae</taxon>
        <taxon>Amborella</taxon>
    </lineage>
</organism>
<gene>
    <name evidence="1" type="ORF">AMTR_s00047p00225590</name>
</gene>
<reference evidence="2" key="1">
    <citation type="journal article" date="2013" name="Science">
        <title>The Amborella genome and the evolution of flowering plants.</title>
        <authorList>
            <consortium name="Amborella Genome Project"/>
        </authorList>
    </citation>
    <scope>NUCLEOTIDE SEQUENCE [LARGE SCALE GENOMIC DNA]</scope>
</reference>
<proteinExistence type="predicted"/>
<name>U5DBW0_AMBTC</name>
<dbReference type="Gramene" id="ERN17898">
    <property type="protein sequence ID" value="ERN17898"/>
    <property type="gene ID" value="AMTR_s00047p00225590"/>
</dbReference>
<evidence type="ECO:0000313" key="1">
    <source>
        <dbReference type="EMBL" id="ERN17898.1"/>
    </source>
</evidence>
<dbReference type="PANTHER" id="PTHR48045:SF26">
    <property type="entry name" value="UDP-GLYCOSYLTRANSFERASE 74E2-LIKE"/>
    <property type="match status" value="1"/>
</dbReference>
<dbReference type="eggNOG" id="KOG1192">
    <property type="taxonomic scope" value="Eukaryota"/>
</dbReference>
<dbReference type="Gene3D" id="3.40.50.2000">
    <property type="entry name" value="Glycogen Phosphorylase B"/>
    <property type="match status" value="1"/>
</dbReference>
<sequence length="156" mass="17142">MGRGAGDSGAMVPSGGSAQPSFTVMFLYSLWVELDIGDSCCQSASDRVPQWMDQPTNAMFLVDVLGVGVWLKADAFTRDEVARCIAEVTDGEKATEMKKAVARCKEMTRASVRSMAHLSGIYRHLGTISWRMDPSMNPNQTMGTYARPIQGFLFYI</sequence>
<dbReference type="Proteomes" id="UP000017836">
    <property type="component" value="Unassembled WGS sequence"/>
</dbReference>